<dbReference type="InParanoid" id="A0A1X2H1X7"/>
<dbReference type="Pfam" id="PF03370">
    <property type="entry name" value="CBM_21"/>
    <property type="match status" value="1"/>
</dbReference>
<dbReference type="GO" id="GO:0005979">
    <property type="term" value="P:regulation of glycogen biosynthetic process"/>
    <property type="evidence" value="ECO:0007669"/>
    <property type="project" value="TreeGrafter"/>
</dbReference>
<evidence type="ECO:0000313" key="4">
    <source>
        <dbReference type="Proteomes" id="UP000242180"/>
    </source>
</evidence>
<accession>A0A1X2H1X7</accession>
<proteinExistence type="predicted"/>
<dbReference type="Gene3D" id="2.60.40.2440">
    <property type="entry name" value="Carbohydrate binding type-21 domain"/>
    <property type="match status" value="1"/>
</dbReference>
<feature type="region of interest" description="Disordered" evidence="1">
    <location>
        <begin position="1"/>
        <end position="33"/>
    </location>
</feature>
<protein>
    <submittedName>
        <fullName evidence="3">Putative phosphatase regulatory subunit-domain-containing protein</fullName>
    </submittedName>
</protein>
<dbReference type="EMBL" id="MCGN01000011">
    <property type="protein sequence ID" value="ORY91406.1"/>
    <property type="molecule type" value="Genomic_DNA"/>
</dbReference>
<dbReference type="InterPro" id="IPR050782">
    <property type="entry name" value="PP1_regulatory_subunit_3"/>
</dbReference>
<dbReference type="GO" id="GO:2001069">
    <property type="term" value="F:glycogen binding"/>
    <property type="evidence" value="ECO:0007669"/>
    <property type="project" value="TreeGrafter"/>
</dbReference>
<dbReference type="GO" id="GO:0000164">
    <property type="term" value="C:protein phosphatase type 1 complex"/>
    <property type="evidence" value="ECO:0007669"/>
    <property type="project" value="TreeGrafter"/>
</dbReference>
<organism evidence="3 4">
    <name type="scientific">Syncephalastrum racemosum</name>
    <name type="common">Filamentous fungus</name>
    <dbReference type="NCBI Taxonomy" id="13706"/>
    <lineage>
        <taxon>Eukaryota</taxon>
        <taxon>Fungi</taxon>
        <taxon>Fungi incertae sedis</taxon>
        <taxon>Mucoromycota</taxon>
        <taxon>Mucoromycotina</taxon>
        <taxon>Mucoromycetes</taxon>
        <taxon>Mucorales</taxon>
        <taxon>Syncephalastraceae</taxon>
        <taxon>Syncephalastrum</taxon>
    </lineage>
</organism>
<dbReference type="PANTHER" id="PTHR12307:SF36">
    <property type="entry name" value="GLYCOGEN-BINDING SUBUNIT 76A"/>
    <property type="match status" value="1"/>
</dbReference>
<feature type="compositionally biased region" description="Low complexity" evidence="1">
    <location>
        <begin position="16"/>
        <end position="27"/>
    </location>
</feature>
<dbReference type="OMA" id="TREPRTM"/>
<dbReference type="InterPro" id="IPR038175">
    <property type="entry name" value="CBM21_dom_sf"/>
</dbReference>
<dbReference type="STRING" id="13706.A0A1X2H1X7"/>
<feature type="domain" description="CBM21" evidence="2">
    <location>
        <begin position="147"/>
        <end position="258"/>
    </location>
</feature>
<dbReference type="PANTHER" id="PTHR12307">
    <property type="entry name" value="PROTEIN PHOSPHATASE 1 REGULATORY SUBUNIT"/>
    <property type="match status" value="1"/>
</dbReference>
<dbReference type="Proteomes" id="UP000242180">
    <property type="component" value="Unassembled WGS sequence"/>
</dbReference>
<dbReference type="AlphaFoldDB" id="A0A1X2H1X7"/>
<dbReference type="PROSITE" id="PS51159">
    <property type="entry name" value="CBM21"/>
    <property type="match status" value="1"/>
</dbReference>
<dbReference type="InterPro" id="IPR005036">
    <property type="entry name" value="CBM21_dom"/>
</dbReference>
<comment type="caution">
    <text evidence="3">The sequence shown here is derived from an EMBL/GenBank/DDBJ whole genome shotgun (WGS) entry which is preliminary data.</text>
</comment>
<feature type="region of interest" description="Disordered" evidence="1">
    <location>
        <begin position="388"/>
        <end position="412"/>
    </location>
</feature>
<sequence>MTLAPSFSPPNHIFSHHASLTSSSPSAGQGNTKPLQHLHQYYLHHHSSHTITSTNTLVAIEPSRRRVTLHKQTYVEKTREPRTMPASKNKKGKSVRFCDTKLENIRFFLKTQKPSAVRLGDPSSLPLACPSCREQVELKYPNWPTIRTPAIQSVIRIESLQLDKNDNILLGRCRVANLAFEKHVTVRYTTDYWKSFHETEALYREPIGSSANTWDRFSFTIRLDDCASPNITVYLALKYTVNDNEFWDNNDGANYQVDVILPSDCHHYDNEEDNEAAAAADTAYHHPTASAAAPTVTTTLKKSLTTPTFSKTSITTSSFSHNNINSINLRENTQQEKKLGHRYDFGASLSAAKRSDTVPSRASPLQQPRAMASFSNMQHLKHFPSYYYQQQEQQKRPASPDNDDDDDGSQTRYHDFVNKYCFYGNSFASPAPSPPSFSPCPSPEPICS</sequence>
<gene>
    <name evidence="3" type="ORF">BCR43DRAFT_499034</name>
</gene>
<evidence type="ECO:0000256" key="1">
    <source>
        <dbReference type="SAM" id="MobiDB-lite"/>
    </source>
</evidence>
<dbReference type="OrthoDB" id="1881at2759"/>
<reference evidence="3 4" key="1">
    <citation type="submission" date="2016-07" db="EMBL/GenBank/DDBJ databases">
        <title>Pervasive Adenine N6-methylation of Active Genes in Fungi.</title>
        <authorList>
            <consortium name="DOE Joint Genome Institute"/>
            <person name="Mondo S.J."/>
            <person name="Dannebaum R.O."/>
            <person name="Kuo R.C."/>
            <person name="Labutti K."/>
            <person name="Haridas S."/>
            <person name="Kuo A."/>
            <person name="Salamov A."/>
            <person name="Ahrendt S.R."/>
            <person name="Lipzen A."/>
            <person name="Sullivan W."/>
            <person name="Andreopoulos W.B."/>
            <person name="Clum A."/>
            <person name="Lindquist E."/>
            <person name="Daum C."/>
            <person name="Ramamoorthy G.K."/>
            <person name="Gryganskyi A."/>
            <person name="Culley D."/>
            <person name="Magnuson J.K."/>
            <person name="James T.Y."/>
            <person name="O'Malley M.A."/>
            <person name="Stajich J.E."/>
            <person name="Spatafora J.W."/>
            <person name="Visel A."/>
            <person name="Grigoriev I.V."/>
        </authorList>
    </citation>
    <scope>NUCLEOTIDE SEQUENCE [LARGE SCALE GENOMIC DNA]</scope>
    <source>
        <strain evidence="3 4">NRRL 2496</strain>
    </source>
</reference>
<evidence type="ECO:0000313" key="3">
    <source>
        <dbReference type="EMBL" id="ORY91406.1"/>
    </source>
</evidence>
<evidence type="ECO:0000259" key="2">
    <source>
        <dbReference type="PROSITE" id="PS51159"/>
    </source>
</evidence>
<dbReference type="GO" id="GO:0008157">
    <property type="term" value="F:protein phosphatase 1 binding"/>
    <property type="evidence" value="ECO:0007669"/>
    <property type="project" value="TreeGrafter"/>
</dbReference>
<keyword evidence="4" id="KW-1185">Reference proteome</keyword>
<name>A0A1X2H1X7_SYNRA</name>